<organism evidence="2 3">
    <name type="scientific">Trifolium medium</name>
    <dbReference type="NCBI Taxonomy" id="97028"/>
    <lineage>
        <taxon>Eukaryota</taxon>
        <taxon>Viridiplantae</taxon>
        <taxon>Streptophyta</taxon>
        <taxon>Embryophyta</taxon>
        <taxon>Tracheophyta</taxon>
        <taxon>Spermatophyta</taxon>
        <taxon>Magnoliopsida</taxon>
        <taxon>eudicotyledons</taxon>
        <taxon>Gunneridae</taxon>
        <taxon>Pentapetalae</taxon>
        <taxon>rosids</taxon>
        <taxon>fabids</taxon>
        <taxon>Fabales</taxon>
        <taxon>Fabaceae</taxon>
        <taxon>Papilionoideae</taxon>
        <taxon>50 kb inversion clade</taxon>
        <taxon>NPAAA clade</taxon>
        <taxon>Hologalegina</taxon>
        <taxon>IRL clade</taxon>
        <taxon>Trifolieae</taxon>
        <taxon>Trifolium</taxon>
    </lineage>
</organism>
<reference evidence="2 3" key="1">
    <citation type="journal article" date="2018" name="Front. Plant Sci.">
        <title>Red Clover (Trifolium pratense) and Zigzag Clover (T. medium) - A Picture of Genomic Similarities and Differences.</title>
        <authorList>
            <person name="Dluhosova J."/>
            <person name="Istvanek J."/>
            <person name="Nedelnik J."/>
            <person name="Repkova J."/>
        </authorList>
    </citation>
    <scope>NUCLEOTIDE SEQUENCE [LARGE SCALE GENOMIC DNA]</scope>
    <source>
        <strain evidence="3">cv. 10/8</strain>
        <tissue evidence="2">Leaf</tissue>
    </source>
</reference>
<feature type="region of interest" description="Disordered" evidence="1">
    <location>
        <begin position="1"/>
        <end position="69"/>
    </location>
</feature>
<proteinExistence type="predicted"/>
<accession>A0A392VMS5</accession>
<feature type="compositionally biased region" description="Low complexity" evidence="1">
    <location>
        <begin position="49"/>
        <end position="58"/>
    </location>
</feature>
<dbReference type="EMBL" id="LXQA011225613">
    <property type="protein sequence ID" value="MCI89698.1"/>
    <property type="molecule type" value="Genomic_DNA"/>
</dbReference>
<comment type="caution">
    <text evidence="2">The sequence shown here is derived from an EMBL/GenBank/DDBJ whole genome shotgun (WGS) entry which is preliminary data.</text>
</comment>
<evidence type="ECO:0000256" key="1">
    <source>
        <dbReference type="SAM" id="MobiDB-lite"/>
    </source>
</evidence>
<name>A0A392VMS5_9FABA</name>
<evidence type="ECO:0000313" key="2">
    <source>
        <dbReference type="EMBL" id="MCI89698.1"/>
    </source>
</evidence>
<evidence type="ECO:0000313" key="3">
    <source>
        <dbReference type="Proteomes" id="UP000265520"/>
    </source>
</evidence>
<protein>
    <submittedName>
        <fullName evidence="2">Uncharacterized protein</fullName>
    </submittedName>
</protein>
<sequence length="69" mass="7629">MRAAQHPPARSATTRKPTSPKPQLCARRSYSCMRRRSQKNRGQPNNSIASGAAQAARGADARTCRKMQF</sequence>
<dbReference type="AlphaFoldDB" id="A0A392VMS5"/>
<dbReference type="Proteomes" id="UP000265520">
    <property type="component" value="Unassembled WGS sequence"/>
</dbReference>
<keyword evidence="3" id="KW-1185">Reference proteome</keyword>